<protein>
    <submittedName>
        <fullName evidence="2">Uncharacterized protein</fullName>
    </submittedName>
</protein>
<name>A0AA91T464_CLALS</name>
<evidence type="ECO:0000256" key="1">
    <source>
        <dbReference type="SAM" id="MobiDB-lite"/>
    </source>
</evidence>
<dbReference type="EMBL" id="LYUB02000001">
    <property type="protein sequence ID" value="OVF11044.1"/>
    <property type="molecule type" value="Genomic_DNA"/>
</dbReference>
<comment type="caution">
    <text evidence="2">The sequence shown here is derived from an EMBL/GenBank/DDBJ whole genome shotgun (WGS) entry which is preliminary data.</text>
</comment>
<sequence>MSSETSYPFSPHYSRIDPIEPGGPSFQSGTSPRTSNQLHSFQLSTDDINSSSSEYKLKEETPTPVNISDFSSSPVYAPSGILHTPTSMIVPTPRIMQGSFQASPNIPFEPSGQSADMNPAAGIYPTGVQLNSVVQPQVEQTQFPSEPHYGQHERFSASMISTGEVFIKNEEHNKVNGLISSLTECANVPLYKPKEDGITIEQFLMEDPFKSMEGITEVQDPLIKVEDTDSASTLTDLSEREERSRTTSPKDAMRIIKNSFHEFNRSREEGRTGSFSRVIRKTKSFSAAVLKTSKEFSLPNFTFEDCASEFHVLEGNYSFEDETAKVSKQCDSGIGTPISKKKSASKLNKPPSMLRKSKTTSNLCMQYSCRSKPKVLKNMESGLFSFQLQVKNAEHNQG</sequence>
<feature type="region of interest" description="Disordered" evidence="1">
    <location>
        <begin position="1"/>
        <end position="70"/>
    </location>
</feature>
<evidence type="ECO:0000313" key="2">
    <source>
        <dbReference type="EMBL" id="OVF11044.1"/>
    </source>
</evidence>
<feature type="region of interest" description="Disordered" evidence="1">
    <location>
        <begin position="337"/>
        <end position="356"/>
    </location>
</feature>
<evidence type="ECO:0000313" key="3">
    <source>
        <dbReference type="Proteomes" id="UP000195602"/>
    </source>
</evidence>
<gene>
    <name evidence="2" type="ORF">A9F13_01g04950</name>
</gene>
<dbReference type="Proteomes" id="UP000195602">
    <property type="component" value="Unassembled WGS sequence"/>
</dbReference>
<dbReference type="AlphaFoldDB" id="A0AA91T464"/>
<accession>A0AA91T464</accession>
<reference evidence="2 3" key="1">
    <citation type="submission" date="2017-04" db="EMBL/GenBank/DDBJ databases">
        <title>Draft genome of the yeast Clavispora lusitaniae type strain CBS 6936.</title>
        <authorList>
            <person name="Durrens P."/>
            <person name="Klopp C."/>
            <person name="Biteau N."/>
            <person name="Fitton-Ouhabi V."/>
            <person name="Dementhon K."/>
            <person name="Accoceberry I."/>
            <person name="Sherman D.J."/>
            <person name="Noel T."/>
        </authorList>
    </citation>
    <scope>NUCLEOTIDE SEQUENCE [LARGE SCALE GENOMIC DNA]</scope>
    <source>
        <strain evidence="2 3">CBS 6936</strain>
    </source>
</reference>
<dbReference type="KEGG" id="clus:A9F13_01g04950"/>
<feature type="region of interest" description="Disordered" evidence="1">
    <location>
        <begin position="224"/>
        <end position="250"/>
    </location>
</feature>
<organism evidence="2 3">
    <name type="scientific">Clavispora lusitaniae</name>
    <name type="common">Candida lusitaniae</name>
    <dbReference type="NCBI Taxonomy" id="36911"/>
    <lineage>
        <taxon>Eukaryota</taxon>
        <taxon>Fungi</taxon>
        <taxon>Dikarya</taxon>
        <taxon>Ascomycota</taxon>
        <taxon>Saccharomycotina</taxon>
        <taxon>Pichiomycetes</taxon>
        <taxon>Metschnikowiaceae</taxon>
        <taxon>Clavispora</taxon>
    </lineage>
</organism>
<feature type="compositionally biased region" description="Polar residues" evidence="1">
    <location>
        <begin position="25"/>
        <end position="54"/>
    </location>
</feature>
<proteinExistence type="predicted"/>